<dbReference type="RefSeq" id="WP_157103009.1">
    <property type="nucleotide sequence ID" value="NZ_JAAXOP010000019.1"/>
</dbReference>
<dbReference type="AlphaFoldDB" id="A0A846Y744"/>
<dbReference type="InterPro" id="IPR057037">
    <property type="entry name" value="TPR_rep_actino"/>
</dbReference>
<reference evidence="3 4" key="1">
    <citation type="submission" date="2020-04" db="EMBL/GenBank/DDBJ databases">
        <title>MicrobeNet Type strains.</title>
        <authorList>
            <person name="Nicholson A.C."/>
        </authorList>
    </citation>
    <scope>NUCLEOTIDE SEQUENCE [LARGE SCALE GENOMIC DNA]</scope>
    <source>
        <strain evidence="3 4">JCM 12354</strain>
    </source>
</reference>
<keyword evidence="4" id="KW-1185">Reference proteome</keyword>
<name>A0A846Y744_9NOCA</name>
<accession>A0A846Y744</accession>
<evidence type="ECO:0000256" key="1">
    <source>
        <dbReference type="SAM" id="MobiDB-lite"/>
    </source>
</evidence>
<feature type="region of interest" description="Disordered" evidence="1">
    <location>
        <begin position="732"/>
        <end position="757"/>
    </location>
</feature>
<feature type="domain" description="TPR repeat" evidence="2">
    <location>
        <begin position="203"/>
        <end position="426"/>
    </location>
</feature>
<evidence type="ECO:0000313" key="4">
    <source>
        <dbReference type="Proteomes" id="UP000565711"/>
    </source>
</evidence>
<evidence type="ECO:0000259" key="2">
    <source>
        <dbReference type="Pfam" id="PF23275"/>
    </source>
</evidence>
<sequence>MTVTKSQVMGWNLQPFADIATDADKITTAIDTMADKMHRTIYDLEWSGQAYGAATDRAEDEKQQMRKVGSAYFQLAEACRSVFGLQVTVTDAQNTVRSLEAAGQFRVDDDWTVHAAAEADENEAQNNAIKLKGLASHLDSEDARLGPIIAAAVTEISAMAPVAATLCNPHAYSDMSADSAKDDLRDFEDGTATPEQVARLELATQLSPEQLAALQRGEQVDMPAEQFQYLQALMRGQDGMTMDQIEGLGSRMPDGDGAKVQAAMADAMQIVSNPQVHADGGNRGGMQQLPDRVRDLLVETPYHQSRGGPWVDKRGFTSLTHIINRGEPALASGSDLDRGLLKQAAEIVKIDDHRNFGELDGLGSVADKMLYTASRDHHAVSDFITGDGMQATVNSVGHYDTDDHFMSVLTHDWGDDEHGAEKLFNWIDDAADDPDPKVAANAGHTADALARRLVADSDHLALNLPGHGGESLGKVNPGVTQALAESMTPYLGNFVNAPDSMLVNHTAGSFDQVGDLTKLFDVLDSDPVAAKTINAAGSQWNDYLAYQAGMNPDQAPSLGQRSGQISQAMSDGFQNQLKHLDEQNKWEYTQDYNHKAAASDTVTTLVGALPGVSETMVPALLSSGNSWFKVDVLDVPGDPTNPQPDDELAGKLKKDITGLTQPDTLRREYCLASGYSQIHPEIISSFDTRPPGAQGPYPNLLLSWSDAKNNSNQFLNMFGAIDDPGLKNFGAYFRDGRDDPTTSGSGGDPGGTIGAPR</sequence>
<proteinExistence type="predicted"/>
<gene>
    <name evidence="3" type="ORF">HGA08_25900</name>
</gene>
<dbReference type="Pfam" id="PF23275">
    <property type="entry name" value="TPR_23"/>
    <property type="match status" value="1"/>
</dbReference>
<feature type="compositionally biased region" description="Gly residues" evidence="1">
    <location>
        <begin position="744"/>
        <end position="757"/>
    </location>
</feature>
<dbReference type="EMBL" id="JAAXOP010000019">
    <property type="protein sequence ID" value="NKY53634.1"/>
    <property type="molecule type" value="Genomic_DNA"/>
</dbReference>
<protein>
    <recommendedName>
        <fullName evidence="2">TPR repeat domain-containing protein</fullName>
    </recommendedName>
</protein>
<comment type="caution">
    <text evidence="3">The sequence shown here is derived from an EMBL/GenBank/DDBJ whole genome shotgun (WGS) entry which is preliminary data.</text>
</comment>
<evidence type="ECO:0000313" key="3">
    <source>
        <dbReference type="EMBL" id="NKY53634.1"/>
    </source>
</evidence>
<dbReference type="Proteomes" id="UP000565711">
    <property type="component" value="Unassembled WGS sequence"/>
</dbReference>
<organism evidence="3 4">
    <name type="scientific">Nocardia vermiculata</name>
    <dbReference type="NCBI Taxonomy" id="257274"/>
    <lineage>
        <taxon>Bacteria</taxon>
        <taxon>Bacillati</taxon>
        <taxon>Actinomycetota</taxon>
        <taxon>Actinomycetes</taxon>
        <taxon>Mycobacteriales</taxon>
        <taxon>Nocardiaceae</taxon>
        <taxon>Nocardia</taxon>
    </lineage>
</organism>